<dbReference type="Pfam" id="PF05013">
    <property type="entry name" value="FGase"/>
    <property type="match status" value="1"/>
</dbReference>
<gene>
    <name evidence="1" type="ORF">DES45_10768</name>
</gene>
<comment type="caution">
    <text evidence="1">The sequence shown here is derived from an EMBL/GenBank/DDBJ whole genome shotgun (WGS) entry which is preliminary data.</text>
</comment>
<reference evidence="1 2" key="1">
    <citation type="submission" date="2018-07" db="EMBL/GenBank/DDBJ databases">
        <title>Genomic Encyclopedia of Type Strains, Phase IV (KMG-IV): sequencing the most valuable type-strain genomes for metagenomic binning, comparative biology and taxonomic classification.</title>
        <authorList>
            <person name="Goeker M."/>
        </authorList>
    </citation>
    <scope>NUCLEOTIDE SEQUENCE [LARGE SCALE GENOMIC DNA]</scope>
    <source>
        <strain evidence="1 2">DSM 14364</strain>
    </source>
</reference>
<dbReference type="InterPro" id="IPR007709">
    <property type="entry name" value="N-FG_amidohydro"/>
</dbReference>
<dbReference type="Proteomes" id="UP000254925">
    <property type="component" value="Unassembled WGS sequence"/>
</dbReference>
<dbReference type="InterPro" id="IPR011227">
    <property type="entry name" value="UCP029730"/>
</dbReference>
<dbReference type="OrthoDB" id="9815326at2"/>
<dbReference type="PIRSF" id="PIRSF029730">
    <property type="entry name" value="UCP029730"/>
    <property type="match status" value="1"/>
</dbReference>
<evidence type="ECO:0000313" key="2">
    <source>
        <dbReference type="Proteomes" id="UP000254925"/>
    </source>
</evidence>
<protein>
    <submittedName>
        <fullName evidence="1">Putative N-formylglutamate amidohydrolase</fullName>
    </submittedName>
</protein>
<sequence length="277" mass="30184">MQSSAALKFANPSFEPHPVEIIEGALNSGVLILCDHASNAVPPDLSDLGLPAEQFERHIAYDIGAAAVTRSLARRLRAPAILTRFSRLIIDPNRGRDDPTLVMRLSDGAVVPGNAAVDEAEVAARIARFYDPYDAAITAAIETAMKAGHPPVIVTVHSFTPIWRGWPRPWHVGILWDADDRFARPLLDGLSAEDGLVVGDNEPYDGALAGDTVDRHATARGLANALIEIRQDLIASDGGAEEWAERFARLLKPLAARESLRSPKVHASRTRERLRRH</sequence>
<accession>A0A370HH52</accession>
<dbReference type="SUPFAM" id="SSF53187">
    <property type="entry name" value="Zn-dependent exopeptidases"/>
    <property type="match status" value="1"/>
</dbReference>
<dbReference type="GO" id="GO:0016787">
    <property type="term" value="F:hydrolase activity"/>
    <property type="evidence" value="ECO:0007669"/>
    <property type="project" value="UniProtKB-KW"/>
</dbReference>
<name>A0A370HH52_9HYPH</name>
<keyword evidence="2" id="KW-1185">Reference proteome</keyword>
<evidence type="ECO:0000313" key="1">
    <source>
        <dbReference type="EMBL" id="RDI57151.1"/>
    </source>
</evidence>
<dbReference type="EMBL" id="QQBB01000007">
    <property type="protein sequence ID" value="RDI57151.1"/>
    <property type="molecule type" value="Genomic_DNA"/>
</dbReference>
<proteinExistence type="predicted"/>
<keyword evidence="1" id="KW-0378">Hydrolase</keyword>
<dbReference type="RefSeq" id="WP_114771388.1">
    <property type="nucleotide sequence ID" value="NZ_QQBB01000007.1"/>
</dbReference>
<dbReference type="Gene3D" id="3.40.630.40">
    <property type="entry name" value="Zn-dependent exopeptidases"/>
    <property type="match status" value="1"/>
</dbReference>
<dbReference type="AlphaFoldDB" id="A0A370HH52"/>
<organism evidence="1 2">
    <name type="scientific">Microvirga subterranea</name>
    <dbReference type="NCBI Taxonomy" id="186651"/>
    <lineage>
        <taxon>Bacteria</taxon>
        <taxon>Pseudomonadati</taxon>
        <taxon>Pseudomonadota</taxon>
        <taxon>Alphaproteobacteria</taxon>
        <taxon>Hyphomicrobiales</taxon>
        <taxon>Methylobacteriaceae</taxon>
        <taxon>Microvirga</taxon>
    </lineage>
</organism>